<accession>A0A1V6X5Z1</accession>
<evidence type="ECO:0000256" key="1">
    <source>
        <dbReference type="SAM" id="MobiDB-lite"/>
    </source>
</evidence>
<feature type="region of interest" description="Disordered" evidence="1">
    <location>
        <begin position="100"/>
        <end position="156"/>
    </location>
</feature>
<gene>
    <name evidence="2" type="ORF">PENNAL_c0114G10956</name>
</gene>
<sequence>MATLLSDQSNVSLIRTLGDPRLRPQCIWVSEAGQACPNDVAMDSRNFASSEIFALRRFMVPGVRKLFDGSVKSRNCLAHLCLATLSCTPTWEGIELPVHHDVPHPKEYHSSAPPSRPTSGSHTSERPDDYSWKRRITANREITSKPLEGANDQKTS</sequence>
<feature type="compositionally biased region" description="Basic and acidic residues" evidence="1">
    <location>
        <begin position="100"/>
        <end position="109"/>
    </location>
</feature>
<feature type="compositionally biased region" description="Basic and acidic residues" evidence="1">
    <location>
        <begin position="123"/>
        <end position="132"/>
    </location>
</feature>
<comment type="caution">
    <text evidence="2">The sequence shown here is derived from an EMBL/GenBank/DDBJ whole genome shotgun (WGS) entry which is preliminary data.</text>
</comment>
<name>A0A1V6X5Z1_PENNA</name>
<protein>
    <submittedName>
        <fullName evidence="2">Uncharacterized protein</fullName>
    </submittedName>
</protein>
<proteinExistence type="predicted"/>
<evidence type="ECO:0000313" key="3">
    <source>
        <dbReference type="Proteomes" id="UP000191691"/>
    </source>
</evidence>
<dbReference type="Proteomes" id="UP000191691">
    <property type="component" value="Unassembled WGS sequence"/>
</dbReference>
<keyword evidence="3" id="KW-1185">Reference proteome</keyword>
<reference evidence="3" key="1">
    <citation type="journal article" date="2017" name="Nat. Microbiol.">
        <title>Global analysis of biosynthetic gene clusters reveals vast potential of secondary metabolite production in Penicillium species.</title>
        <authorList>
            <person name="Nielsen J.C."/>
            <person name="Grijseels S."/>
            <person name="Prigent S."/>
            <person name="Ji B."/>
            <person name="Dainat J."/>
            <person name="Nielsen K.F."/>
            <person name="Frisvad J.C."/>
            <person name="Workman M."/>
            <person name="Nielsen J."/>
        </authorList>
    </citation>
    <scope>NUCLEOTIDE SEQUENCE [LARGE SCALE GENOMIC DNA]</scope>
    <source>
        <strain evidence="3">IBT 13039</strain>
    </source>
</reference>
<organism evidence="2 3">
    <name type="scientific">Penicillium nalgiovense</name>
    <dbReference type="NCBI Taxonomy" id="60175"/>
    <lineage>
        <taxon>Eukaryota</taxon>
        <taxon>Fungi</taxon>
        <taxon>Dikarya</taxon>
        <taxon>Ascomycota</taxon>
        <taxon>Pezizomycotina</taxon>
        <taxon>Eurotiomycetes</taxon>
        <taxon>Eurotiomycetidae</taxon>
        <taxon>Eurotiales</taxon>
        <taxon>Aspergillaceae</taxon>
        <taxon>Penicillium</taxon>
    </lineage>
</organism>
<evidence type="ECO:0000313" key="2">
    <source>
        <dbReference type="EMBL" id="OQE70562.1"/>
    </source>
</evidence>
<dbReference type="AlphaFoldDB" id="A0A1V6X5Z1"/>
<dbReference type="EMBL" id="MOOB01000114">
    <property type="protein sequence ID" value="OQE70562.1"/>
    <property type="molecule type" value="Genomic_DNA"/>
</dbReference>